<protein>
    <submittedName>
        <fullName evidence="1">Uncharacterized protein</fullName>
    </submittedName>
</protein>
<reference evidence="2" key="1">
    <citation type="journal article" date="2018" name="Nat. Microbiol.">
        <title>Leveraging single-cell genomics to expand the fungal tree of life.</title>
        <authorList>
            <person name="Ahrendt S.R."/>
            <person name="Quandt C.A."/>
            <person name="Ciobanu D."/>
            <person name="Clum A."/>
            <person name="Salamov A."/>
            <person name="Andreopoulos B."/>
            <person name="Cheng J.F."/>
            <person name="Woyke T."/>
            <person name="Pelin A."/>
            <person name="Henrissat B."/>
            <person name="Reynolds N.K."/>
            <person name="Benny G.L."/>
            <person name="Smith M.E."/>
            <person name="James T.Y."/>
            <person name="Grigoriev I.V."/>
        </authorList>
    </citation>
    <scope>NUCLEOTIDE SEQUENCE [LARGE SCALE GENOMIC DNA]</scope>
    <source>
        <strain evidence="2">RSA 468</strain>
    </source>
</reference>
<gene>
    <name evidence="1" type="ORF">BJ085DRAFT_35883</name>
</gene>
<accession>A0A4P9ZKZ5</accession>
<dbReference type="AlphaFoldDB" id="A0A4P9ZKZ5"/>
<dbReference type="Proteomes" id="UP000268162">
    <property type="component" value="Unassembled WGS sequence"/>
</dbReference>
<keyword evidence="2" id="KW-1185">Reference proteome</keyword>
<evidence type="ECO:0000313" key="1">
    <source>
        <dbReference type="EMBL" id="RKP33141.1"/>
    </source>
</evidence>
<organism evidence="1 2">
    <name type="scientific">Dimargaris cristalligena</name>
    <dbReference type="NCBI Taxonomy" id="215637"/>
    <lineage>
        <taxon>Eukaryota</taxon>
        <taxon>Fungi</taxon>
        <taxon>Fungi incertae sedis</taxon>
        <taxon>Zoopagomycota</taxon>
        <taxon>Kickxellomycotina</taxon>
        <taxon>Dimargaritomycetes</taxon>
        <taxon>Dimargaritales</taxon>
        <taxon>Dimargaritaceae</taxon>
        <taxon>Dimargaris</taxon>
    </lineage>
</organism>
<name>A0A4P9ZKZ5_9FUNG</name>
<sequence>MVLNSQGQTYQSDKLLTLKAWLQATYLNPQLDMAFFWSGWFYKWEAQANSNHPALALVYTSKNTESSAPKGGSNTGVVAWEGLGEAYFHDGWYNTAQWALQCTLELVEPKAEPNLPSPLAVSIHWLLGWVFQNSTL</sequence>
<dbReference type="EMBL" id="ML004327">
    <property type="protein sequence ID" value="RKP33141.1"/>
    <property type="molecule type" value="Genomic_DNA"/>
</dbReference>
<evidence type="ECO:0000313" key="2">
    <source>
        <dbReference type="Proteomes" id="UP000268162"/>
    </source>
</evidence>
<proteinExistence type="predicted"/>